<evidence type="ECO:0000256" key="1">
    <source>
        <dbReference type="ARBA" id="ARBA00006817"/>
    </source>
</evidence>
<comment type="similarity">
    <text evidence="1">Belongs to the AHA1 family.</text>
</comment>
<reference evidence="3 4" key="1">
    <citation type="submission" date="2021-12" db="EMBL/GenBank/DDBJ databases">
        <title>Discovery of the Pendulisporaceae a myxobacterial family with distinct sporulation behavior and unique specialized metabolism.</title>
        <authorList>
            <person name="Garcia R."/>
            <person name="Popoff A."/>
            <person name="Bader C.D."/>
            <person name="Loehr J."/>
            <person name="Walesch S."/>
            <person name="Walt C."/>
            <person name="Boldt J."/>
            <person name="Bunk B."/>
            <person name="Haeckl F.J.F.P.J."/>
            <person name="Gunesch A.P."/>
            <person name="Birkelbach J."/>
            <person name="Nuebel U."/>
            <person name="Pietschmann T."/>
            <person name="Bach T."/>
            <person name="Mueller R."/>
        </authorList>
    </citation>
    <scope>NUCLEOTIDE SEQUENCE [LARGE SCALE GENOMIC DNA]</scope>
    <source>
        <strain evidence="3 4">MSr12523</strain>
    </source>
</reference>
<accession>A0ABZ2JZ08</accession>
<dbReference type="CDD" id="cd07814">
    <property type="entry name" value="SRPBCC_CalC_Aha1-like"/>
    <property type="match status" value="1"/>
</dbReference>
<dbReference type="Pfam" id="PF08327">
    <property type="entry name" value="AHSA1"/>
    <property type="match status" value="1"/>
</dbReference>
<name>A0ABZ2JZ08_9BACT</name>
<keyword evidence="4" id="KW-1185">Reference proteome</keyword>
<dbReference type="Proteomes" id="UP001379533">
    <property type="component" value="Chromosome"/>
</dbReference>
<gene>
    <name evidence="3" type="ORF">LZC95_28080</name>
</gene>
<dbReference type="SUPFAM" id="SSF55961">
    <property type="entry name" value="Bet v1-like"/>
    <property type="match status" value="1"/>
</dbReference>
<feature type="domain" description="Activator of Hsp90 ATPase homologue 1/2-like C-terminal" evidence="2">
    <location>
        <begin position="13"/>
        <end position="130"/>
    </location>
</feature>
<proteinExistence type="inferred from homology"/>
<dbReference type="InterPro" id="IPR013538">
    <property type="entry name" value="ASHA1/2-like_C"/>
</dbReference>
<evidence type="ECO:0000313" key="4">
    <source>
        <dbReference type="Proteomes" id="UP001379533"/>
    </source>
</evidence>
<protein>
    <submittedName>
        <fullName evidence="3">SRPBCC domain-containing protein</fullName>
    </submittedName>
</protein>
<dbReference type="EMBL" id="CP089982">
    <property type="protein sequence ID" value="WXA90308.1"/>
    <property type="molecule type" value="Genomic_DNA"/>
</dbReference>
<organism evidence="3 4">
    <name type="scientific">Pendulispora brunnea</name>
    <dbReference type="NCBI Taxonomy" id="2905690"/>
    <lineage>
        <taxon>Bacteria</taxon>
        <taxon>Pseudomonadati</taxon>
        <taxon>Myxococcota</taxon>
        <taxon>Myxococcia</taxon>
        <taxon>Myxococcales</taxon>
        <taxon>Sorangiineae</taxon>
        <taxon>Pendulisporaceae</taxon>
        <taxon>Pendulispora</taxon>
    </lineage>
</organism>
<dbReference type="RefSeq" id="WP_394840921.1">
    <property type="nucleotide sequence ID" value="NZ_CP089982.1"/>
</dbReference>
<sequence length="176" mass="19980">MKRSLQLERIYPHPRALVWSALSDPELLATWLMPNDFVAEIGHEFTFRTDPGPGFDGIVHCKVVDMELERLMRWSWRGGSIDTTVTFRLEDAILYARPATRLVLEHTGFDGLPAVLTSFILGAGWGAMLRKKFPLVLDLVARGKTPEPTGGPKANRRALWWWLSKLFAPILRRSAK</sequence>
<evidence type="ECO:0000313" key="3">
    <source>
        <dbReference type="EMBL" id="WXA90308.1"/>
    </source>
</evidence>
<evidence type="ECO:0000259" key="2">
    <source>
        <dbReference type="Pfam" id="PF08327"/>
    </source>
</evidence>
<dbReference type="Gene3D" id="3.30.530.20">
    <property type="match status" value="1"/>
</dbReference>
<dbReference type="InterPro" id="IPR023393">
    <property type="entry name" value="START-like_dom_sf"/>
</dbReference>